<dbReference type="VEuPathDB" id="TrichDB:TVAG_050190"/>
<dbReference type="SUPFAM" id="SSF49785">
    <property type="entry name" value="Galactose-binding domain-like"/>
    <property type="match status" value="1"/>
</dbReference>
<organism evidence="1 2">
    <name type="scientific">Trichomonas vaginalis (strain ATCC PRA-98 / G3)</name>
    <dbReference type="NCBI Taxonomy" id="412133"/>
    <lineage>
        <taxon>Eukaryota</taxon>
        <taxon>Metamonada</taxon>
        <taxon>Parabasalia</taxon>
        <taxon>Trichomonadida</taxon>
        <taxon>Trichomonadidae</taxon>
        <taxon>Trichomonas</taxon>
    </lineage>
</organism>
<accession>A2EJE7</accession>
<evidence type="ECO:0000313" key="2">
    <source>
        <dbReference type="Proteomes" id="UP000001542"/>
    </source>
</evidence>
<protein>
    <recommendedName>
        <fullName evidence="3">F5/8 type C domain-containing protein</fullName>
    </recommendedName>
</protein>
<dbReference type="InterPro" id="IPR008979">
    <property type="entry name" value="Galactose-bd-like_sf"/>
</dbReference>
<reference evidence="1" key="1">
    <citation type="submission" date="2006-10" db="EMBL/GenBank/DDBJ databases">
        <authorList>
            <person name="Amadeo P."/>
            <person name="Zhao Q."/>
            <person name="Wortman J."/>
            <person name="Fraser-Liggett C."/>
            <person name="Carlton J."/>
        </authorList>
    </citation>
    <scope>NUCLEOTIDE SEQUENCE</scope>
    <source>
        <strain evidence="1">G3</strain>
    </source>
</reference>
<dbReference type="RefSeq" id="XP_001319427.1">
    <property type="nucleotide sequence ID" value="XM_001319392.1"/>
</dbReference>
<dbReference type="KEGG" id="tva:4765091"/>
<name>A2EJE7_TRIV3</name>
<dbReference type="VEuPathDB" id="TrichDB:TVAGG3_0389540"/>
<keyword evidence="2" id="KW-1185">Reference proteome</keyword>
<dbReference type="Gene3D" id="2.60.120.260">
    <property type="entry name" value="Galactose-binding domain-like"/>
    <property type="match status" value="1"/>
</dbReference>
<dbReference type="Proteomes" id="UP000001542">
    <property type="component" value="Unassembled WGS sequence"/>
</dbReference>
<gene>
    <name evidence="1" type="ORF">TVAG_050190</name>
</gene>
<dbReference type="AlphaFoldDB" id="A2EJE7"/>
<sequence>MIFSLICENLLTPSNSIFRNAYKDKLIEVYVSGSSSQYINGSKQLTKPEYAFDQVDKVYDWCSNCGRSHDEHPWAIYSIKNRVMRIQGYYLKAGCCDDGAECCCFDNLYCCDCCLYSWSLQISNDNTTWKTVHKVEKDSEMRRCKEKIYKFSETYTTKYVRLIQDDTCPGDPPCIALNKIELLGVLDGDNGIVFEEQENEDDDVSIIGHISKNRVN</sequence>
<reference evidence="1" key="2">
    <citation type="journal article" date="2007" name="Science">
        <title>Draft genome sequence of the sexually transmitted pathogen Trichomonas vaginalis.</title>
        <authorList>
            <person name="Carlton J.M."/>
            <person name="Hirt R.P."/>
            <person name="Silva J.C."/>
            <person name="Delcher A.L."/>
            <person name="Schatz M."/>
            <person name="Zhao Q."/>
            <person name="Wortman J.R."/>
            <person name="Bidwell S.L."/>
            <person name="Alsmark U.C.M."/>
            <person name="Besteiro S."/>
            <person name="Sicheritz-Ponten T."/>
            <person name="Noel C.J."/>
            <person name="Dacks J.B."/>
            <person name="Foster P.G."/>
            <person name="Simillion C."/>
            <person name="Van de Peer Y."/>
            <person name="Miranda-Saavedra D."/>
            <person name="Barton G.J."/>
            <person name="Westrop G.D."/>
            <person name="Mueller S."/>
            <person name="Dessi D."/>
            <person name="Fiori P.L."/>
            <person name="Ren Q."/>
            <person name="Paulsen I."/>
            <person name="Zhang H."/>
            <person name="Bastida-Corcuera F.D."/>
            <person name="Simoes-Barbosa A."/>
            <person name="Brown M.T."/>
            <person name="Hayes R.D."/>
            <person name="Mukherjee M."/>
            <person name="Okumura C.Y."/>
            <person name="Schneider R."/>
            <person name="Smith A.J."/>
            <person name="Vanacova S."/>
            <person name="Villalvazo M."/>
            <person name="Haas B.J."/>
            <person name="Pertea M."/>
            <person name="Feldblyum T.V."/>
            <person name="Utterback T.R."/>
            <person name="Shu C.L."/>
            <person name="Osoegawa K."/>
            <person name="de Jong P.J."/>
            <person name="Hrdy I."/>
            <person name="Horvathova L."/>
            <person name="Zubacova Z."/>
            <person name="Dolezal P."/>
            <person name="Malik S.B."/>
            <person name="Logsdon J.M. Jr."/>
            <person name="Henze K."/>
            <person name="Gupta A."/>
            <person name="Wang C.C."/>
            <person name="Dunne R.L."/>
            <person name="Upcroft J.A."/>
            <person name="Upcroft P."/>
            <person name="White O."/>
            <person name="Salzberg S.L."/>
            <person name="Tang P."/>
            <person name="Chiu C.-H."/>
            <person name="Lee Y.-S."/>
            <person name="Embley T.M."/>
            <person name="Coombs G.H."/>
            <person name="Mottram J.C."/>
            <person name="Tachezy J."/>
            <person name="Fraser-Liggett C.M."/>
            <person name="Johnson P.J."/>
        </authorList>
    </citation>
    <scope>NUCLEOTIDE SEQUENCE [LARGE SCALE GENOMIC DNA]</scope>
    <source>
        <strain evidence="1">G3</strain>
    </source>
</reference>
<dbReference type="SMR" id="A2EJE7"/>
<evidence type="ECO:0000313" key="1">
    <source>
        <dbReference type="EMBL" id="EAY07204.1"/>
    </source>
</evidence>
<dbReference type="EMBL" id="DS113405">
    <property type="protein sequence ID" value="EAY07204.1"/>
    <property type="molecule type" value="Genomic_DNA"/>
</dbReference>
<evidence type="ECO:0008006" key="3">
    <source>
        <dbReference type="Google" id="ProtNLM"/>
    </source>
</evidence>
<proteinExistence type="predicted"/>
<dbReference type="InParanoid" id="A2EJE7"/>